<dbReference type="InterPro" id="IPR036249">
    <property type="entry name" value="Thioredoxin-like_sf"/>
</dbReference>
<dbReference type="PROSITE" id="PS51352">
    <property type="entry name" value="THIOREDOXIN_2"/>
    <property type="match status" value="1"/>
</dbReference>
<protein>
    <recommendedName>
        <fullName evidence="7">Thioredoxin domain-containing protein</fullName>
    </recommendedName>
</protein>
<evidence type="ECO:0000313" key="8">
    <source>
        <dbReference type="EMBL" id="OGM97360.1"/>
    </source>
</evidence>
<dbReference type="Pfam" id="PF13462">
    <property type="entry name" value="Thioredoxin_4"/>
    <property type="match status" value="1"/>
</dbReference>
<dbReference type="AlphaFoldDB" id="A0A1F8E9E2"/>
<dbReference type="InterPro" id="IPR012336">
    <property type="entry name" value="Thioredoxin-like_fold"/>
</dbReference>
<evidence type="ECO:0000256" key="1">
    <source>
        <dbReference type="ARBA" id="ARBA00005791"/>
    </source>
</evidence>
<proteinExistence type="inferred from homology"/>
<feature type="domain" description="Thioredoxin" evidence="7">
    <location>
        <begin position="69"/>
        <end position="273"/>
    </location>
</feature>
<feature type="transmembrane region" description="Helical" evidence="6">
    <location>
        <begin position="49"/>
        <end position="68"/>
    </location>
</feature>
<evidence type="ECO:0000256" key="5">
    <source>
        <dbReference type="ARBA" id="ARBA00023284"/>
    </source>
</evidence>
<keyword evidence="6" id="KW-0472">Membrane</keyword>
<dbReference type="Proteomes" id="UP000178520">
    <property type="component" value="Unassembled WGS sequence"/>
</dbReference>
<evidence type="ECO:0000256" key="4">
    <source>
        <dbReference type="ARBA" id="ARBA00023157"/>
    </source>
</evidence>
<evidence type="ECO:0000256" key="3">
    <source>
        <dbReference type="ARBA" id="ARBA00023002"/>
    </source>
</evidence>
<evidence type="ECO:0000256" key="6">
    <source>
        <dbReference type="SAM" id="Phobius"/>
    </source>
</evidence>
<evidence type="ECO:0000313" key="9">
    <source>
        <dbReference type="Proteomes" id="UP000178520"/>
    </source>
</evidence>
<dbReference type="Gene3D" id="3.40.30.10">
    <property type="entry name" value="Glutaredoxin"/>
    <property type="match status" value="1"/>
</dbReference>
<name>A0A1F8E9E2_9BACT</name>
<dbReference type="InterPro" id="IPR013766">
    <property type="entry name" value="Thioredoxin_domain"/>
</dbReference>
<gene>
    <name evidence="8" type="ORF">A2735_03250</name>
</gene>
<evidence type="ECO:0000256" key="2">
    <source>
        <dbReference type="ARBA" id="ARBA00022729"/>
    </source>
</evidence>
<dbReference type="STRING" id="1802660.A2735_03250"/>
<dbReference type="GO" id="GO:0016491">
    <property type="term" value="F:oxidoreductase activity"/>
    <property type="evidence" value="ECO:0007669"/>
    <property type="project" value="UniProtKB-KW"/>
</dbReference>
<accession>A0A1F8E9E2</accession>
<keyword evidence="3" id="KW-0560">Oxidoreductase</keyword>
<keyword evidence="6" id="KW-1133">Transmembrane helix</keyword>
<dbReference type="SUPFAM" id="SSF52833">
    <property type="entry name" value="Thioredoxin-like"/>
    <property type="match status" value="1"/>
</dbReference>
<keyword evidence="2" id="KW-0732">Signal</keyword>
<keyword evidence="4" id="KW-1015">Disulfide bond</keyword>
<comment type="caution">
    <text evidence="8">The sequence shown here is derived from an EMBL/GenBank/DDBJ whole genome shotgun (WGS) entry which is preliminary data.</text>
</comment>
<keyword evidence="6" id="KW-0812">Transmembrane</keyword>
<keyword evidence="5" id="KW-0676">Redox-active center</keyword>
<reference evidence="8 9" key="1">
    <citation type="journal article" date="2016" name="Nat. Commun.">
        <title>Thousands of microbial genomes shed light on interconnected biogeochemical processes in an aquifer system.</title>
        <authorList>
            <person name="Anantharaman K."/>
            <person name="Brown C.T."/>
            <person name="Hug L.A."/>
            <person name="Sharon I."/>
            <person name="Castelle C.J."/>
            <person name="Probst A.J."/>
            <person name="Thomas B.C."/>
            <person name="Singh A."/>
            <person name="Wilkins M.J."/>
            <person name="Karaoz U."/>
            <person name="Brodie E.L."/>
            <person name="Williams K.H."/>
            <person name="Hubbard S.S."/>
            <person name="Banfield J.F."/>
        </authorList>
    </citation>
    <scope>NUCLEOTIDE SEQUENCE [LARGE SCALE GENOMIC DNA]</scope>
</reference>
<comment type="similarity">
    <text evidence="1">Belongs to the thioredoxin family. DsbA subfamily.</text>
</comment>
<evidence type="ECO:0000259" key="7">
    <source>
        <dbReference type="PROSITE" id="PS51352"/>
    </source>
</evidence>
<organism evidence="8 9">
    <name type="scientific">Candidatus Yanofskybacteria bacterium RIFCSPHIGHO2_01_FULL_41_21</name>
    <dbReference type="NCBI Taxonomy" id="1802660"/>
    <lineage>
        <taxon>Bacteria</taxon>
        <taxon>Candidatus Yanofskyibacteriota</taxon>
    </lineage>
</organism>
<dbReference type="EMBL" id="MGJA01000013">
    <property type="protein sequence ID" value="OGM97360.1"/>
    <property type="molecule type" value="Genomic_DNA"/>
</dbReference>
<dbReference type="PANTHER" id="PTHR13887">
    <property type="entry name" value="GLUTATHIONE S-TRANSFERASE KAPPA"/>
    <property type="match status" value="1"/>
</dbReference>
<dbReference type="PANTHER" id="PTHR13887:SF14">
    <property type="entry name" value="DISULFIDE BOND FORMATION PROTEIN D"/>
    <property type="match status" value="1"/>
</dbReference>
<sequence>MNIPKYDTDAEPIVQLTDSPHVEASIPEAVPAVQRSRTSGLSDLDKTKLILPVSILIAAVLISGSILYTRNGTGNNGTALVGGNQGPVKEVDIDLKDAIIMGDAKAPVTVVEYADFQCPFCQRYFQQNNSALISQYVNTGKVRFVWKDYAFLGQESIWAAEAARCANDQGKFWEYHDYLFNNQGAENSGAFSKDNLKKFASALGLNMGQFNSCLDTDKYASVIQKETQEGNKIGVNGTPATFINNKLVADSNGNSVGASPFSVFQAVIEQELSK</sequence>